<feature type="region of interest" description="Disordered" evidence="1">
    <location>
        <begin position="49"/>
        <end position="77"/>
    </location>
</feature>
<organism evidence="2 3">
    <name type="scientific">Popillia japonica</name>
    <name type="common">Japanese beetle</name>
    <dbReference type="NCBI Taxonomy" id="7064"/>
    <lineage>
        <taxon>Eukaryota</taxon>
        <taxon>Metazoa</taxon>
        <taxon>Ecdysozoa</taxon>
        <taxon>Arthropoda</taxon>
        <taxon>Hexapoda</taxon>
        <taxon>Insecta</taxon>
        <taxon>Pterygota</taxon>
        <taxon>Neoptera</taxon>
        <taxon>Endopterygota</taxon>
        <taxon>Coleoptera</taxon>
        <taxon>Polyphaga</taxon>
        <taxon>Scarabaeiformia</taxon>
        <taxon>Scarabaeidae</taxon>
        <taxon>Rutelinae</taxon>
        <taxon>Popillia</taxon>
    </lineage>
</organism>
<dbReference type="AlphaFoldDB" id="A0AAW1MGV8"/>
<protein>
    <submittedName>
        <fullName evidence="2">Uncharacterized protein</fullName>
    </submittedName>
</protein>
<dbReference type="EMBL" id="JASPKY010000038">
    <property type="protein sequence ID" value="KAK9746610.1"/>
    <property type="molecule type" value="Genomic_DNA"/>
</dbReference>
<evidence type="ECO:0000313" key="2">
    <source>
        <dbReference type="EMBL" id="KAK9746610.1"/>
    </source>
</evidence>
<accession>A0AAW1MGV8</accession>
<dbReference type="Proteomes" id="UP001458880">
    <property type="component" value="Unassembled WGS sequence"/>
</dbReference>
<comment type="caution">
    <text evidence="2">The sequence shown here is derived from an EMBL/GenBank/DDBJ whole genome shotgun (WGS) entry which is preliminary data.</text>
</comment>
<reference evidence="2 3" key="1">
    <citation type="journal article" date="2024" name="BMC Genomics">
        <title>De novo assembly and annotation of Popillia japonica's genome with initial clues to its potential as an invasive pest.</title>
        <authorList>
            <person name="Cucini C."/>
            <person name="Boschi S."/>
            <person name="Funari R."/>
            <person name="Cardaioli E."/>
            <person name="Iannotti N."/>
            <person name="Marturano G."/>
            <person name="Paoli F."/>
            <person name="Bruttini M."/>
            <person name="Carapelli A."/>
            <person name="Frati F."/>
            <person name="Nardi F."/>
        </authorList>
    </citation>
    <scope>NUCLEOTIDE SEQUENCE [LARGE SCALE GENOMIC DNA]</scope>
    <source>
        <strain evidence="2">DMR45628</strain>
    </source>
</reference>
<sequence>MTSFMKTTADYGLSNVCCDPVKVVTIEGNHVSILETDELAEPINRCLESRNQDQKGETEVLSNSIQDETSCDREHFS</sequence>
<proteinExistence type="predicted"/>
<gene>
    <name evidence="2" type="ORF">QE152_g5965</name>
</gene>
<evidence type="ECO:0000256" key="1">
    <source>
        <dbReference type="SAM" id="MobiDB-lite"/>
    </source>
</evidence>
<evidence type="ECO:0000313" key="3">
    <source>
        <dbReference type="Proteomes" id="UP001458880"/>
    </source>
</evidence>
<name>A0AAW1MGV8_POPJA</name>
<keyword evidence="3" id="KW-1185">Reference proteome</keyword>
<feature type="compositionally biased region" description="Basic and acidic residues" evidence="1">
    <location>
        <begin position="49"/>
        <end position="58"/>
    </location>
</feature>